<dbReference type="EMBL" id="AP022557">
    <property type="protein sequence ID" value="BBW96910.1"/>
    <property type="molecule type" value="Genomic_DNA"/>
</dbReference>
<sequence length="77" mass="8162">MKEGNRNVQKGRQNKVSQEVANPTVSKAEAELAKDSVDTGKQAKKPLITIKPGRTEKALLSTASVSPGFLSSNHSTA</sequence>
<dbReference type="RefSeq" id="WP_081897191.1">
    <property type="nucleotide sequence ID" value="NZ_AP022557.1"/>
</dbReference>
<protein>
    <submittedName>
        <fullName evidence="2">Uncharacterized protein</fullName>
    </submittedName>
</protein>
<feature type="compositionally biased region" description="Basic and acidic residues" evidence="1">
    <location>
        <begin position="28"/>
        <end position="38"/>
    </location>
</feature>
<evidence type="ECO:0000256" key="1">
    <source>
        <dbReference type="SAM" id="MobiDB-lite"/>
    </source>
</evidence>
<dbReference type="AlphaFoldDB" id="A0A679FLU3"/>
<evidence type="ECO:0000313" key="3">
    <source>
        <dbReference type="Proteomes" id="UP000501421"/>
    </source>
</evidence>
<name>A0A679FLU3_9BACL</name>
<gene>
    <name evidence="2" type="ORF">GsuE55_17430</name>
</gene>
<feature type="region of interest" description="Disordered" evidence="1">
    <location>
        <begin position="1"/>
        <end position="50"/>
    </location>
</feature>
<proteinExistence type="predicted"/>
<accession>A0A679FLU3</accession>
<dbReference type="Proteomes" id="UP000501421">
    <property type="component" value="Chromosome"/>
</dbReference>
<organism evidence="2 3">
    <name type="scientific">Geobacillus subterraneus</name>
    <dbReference type="NCBI Taxonomy" id="129338"/>
    <lineage>
        <taxon>Bacteria</taxon>
        <taxon>Bacillati</taxon>
        <taxon>Bacillota</taxon>
        <taxon>Bacilli</taxon>
        <taxon>Bacillales</taxon>
        <taxon>Anoxybacillaceae</taxon>
        <taxon>Geobacillus</taxon>
    </lineage>
</organism>
<evidence type="ECO:0000313" key="2">
    <source>
        <dbReference type="EMBL" id="BBW96910.1"/>
    </source>
</evidence>
<reference evidence="3" key="1">
    <citation type="journal article" date="2020" name="Microbiol. Resour. Announc.">
        <title>Complete Genome Sequence of Geobacillus sp. Strain E55-1, Isolated from Mine Geyser in Japan.</title>
        <authorList>
            <person name="Miyazaki K."/>
            <person name="Hase E."/>
            <person name="Tokito N."/>
        </authorList>
    </citation>
    <scope>NUCLEOTIDE SEQUENCE [LARGE SCALE GENOMIC DNA]</scope>
    <source>
        <strain evidence="3">E55-1</strain>
    </source>
</reference>
<keyword evidence="3" id="KW-1185">Reference proteome</keyword>
<feature type="compositionally biased region" description="Polar residues" evidence="1">
    <location>
        <begin position="1"/>
        <end position="25"/>
    </location>
</feature>